<evidence type="ECO:0000256" key="2">
    <source>
        <dbReference type="ARBA" id="ARBA00007639"/>
    </source>
</evidence>
<name>A0A9X2INU5_9BACI</name>
<dbReference type="RefSeq" id="WP_251222530.1">
    <property type="nucleotide sequence ID" value="NZ_JAMBOL010000003.1"/>
</dbReference>
<dbReference type="Proteomes" id="UP001139179">
    <property type="component" value="Unassembled WGS sequence"/>
</dbReference>
<protein>
    <submittedName>
        <fullName evidence="6">Substrate-binding domain-containing protein</fullName>
    </submittedName>
</protein>
<keyword evidence="3 4" id="KW-0732">Signal</keyword>
<dbReference type="InterPro" id="IPR025997">
    <property type="entry name" value="SBP_2_dom"/>
</dbReference>
<sequence>MRKWQLCLGMMIIFCCVLAACSQDTGSEAVGGTDNGEANNESDNIVIGTSVPSLEFTFFVAAQKSWEATAEELGVEALFFNAEDNQSKQNQDIEDMVTRGVDALVIIPITTEGVIPAIRHANEQGIPVFTVDRSVEGDSVDIVAHIGTNHVEMGESAAKKFLEGLEEKHPDAETWKVAELEGTPGSSAAIERGRGIHNVLEADERVEIVTSLTGEFSSTVALGVAEDILTANSELHGFISHNDMMIEGALQAANAAGRAEDLVLFGMDGQVSTVEKIITGEIYGTSLQLPSMLGDGMKAALAHLNGEEVEENVWVPTELIYQENAEEMLETKAW</sequence>
<comment type="subcellular location">
    <subcellularLocation>
        <location evidence="1">Cell envelope</location>
    </subcellularLocation>
</comment>
<dbReference type="PANTHER" id="PTHR46847">
    <property type="entry name" value="D-ALLOSE-BINDING PERIPLASMIC PROTEIN-RELATED"/>
    <property type="match status" value="1"/>
</dbReference>
<gene>
    <name evidence="6" type="ORF">M3202_06540</name>
</gene>
<evidence type="ECO:0000256" key="1">
    <source>
        <dbReference type="ARBA" id="ARBA00004196"/>
    </source>
</evidence>
<dbReference type="PROSITE" id="PS51257">
    <property type="entry name" value="PROKAR_LIPOPROTEIN"/>
    <property type="match status" value="1"/>
</dbReference>
<feature type="signal peptide" evidence="4">
    <location>
        <begin position="1"/>
        <end position="19"/>
    </location>
</feature>
<dbReference type="PANTHER" id="PTHR46847:SF1">
    <property type="entry name" value="D-ALLOSE-BINDING PERIPLASMIC PROTEIN-RELATED"/>
    <property type="match status" value="1"/>
</dbReference>
<comment type="caution">
    <text evidence="6">The sequence shown here is derived from an EMBL/GenBank/DDBJ whole genome shotgun (WGS) entry which is preliminary data.</text>
</comment>
<feature type="chain" id="PRO_5040979243" evidence="4">
    <location>
        <begin position="20"/>
        <end position="334"/>
    </location>
</feature>
<dbReference type="InterPro" id="IPR028082">
    <property type="entry name" value="Peripla_BP_I"/>
</dbReference>
<dbReference type="GO" id="GO:0030313">
    <property type="term" value="C:cell envelope"/>
    <property type="evidence" value="ECO:0007669"/>
    <property type="project" value="UniProtKB-SubCell"/>
</dbReference>
<dbReference type="SUPFAM" id="SSF53822">
    <property type="entry name" value="Periplasmic binding protein-like I"/>
    <property type="match status" value="1"/>
</dbReference>
<keyword evidence="7" id="KW-1185">Reference proteome</keyword>
<comment type="similarity">
    <text evidence="2">Belongs to the bacterial solute-binding protein 2 family.</text>
</comment>
<reference evidence="6" key="1">
    <citation type="submission" date="2022-05" db="EMBL/GenBank/DDBJ databases">
        <title>Comparative Genomics of Spacecraft Associated Microbes.</title>
        <authorList>
            <person name="Tran M.T."/>
            <person name="Wright A."/>
            <person name="Seuylemezian A."/>
            <person name="Eisen J."/>
            <person name="Coil D."/>
        </authorList>
    </citation>
    <scope>NUCLEOTIDE SEQUENCE</scope>
    <source>
        <strain evidence="6">214.1.1</strain>
    </source>
</reference>
<evidence type="ECO:0000256" key="4">
    <source>
        <dbReference type="SAM" id="SignalP"/>
    </source>
</evidence>
<evidence type="ECO:0000256" key="3">
    <source>
        <dbReference type="ARBA" id="ARBA00022729"/>
    </source>
</evidence>
<dbReference type="AlphaFoldDB" id="A0A9X2INU5"/>
<dbReference type="Gene3D" id="3.40.50.2300">
    <property type="match status" value="2"/>
</dbReference>
<accession>A0A9X2INU5</accession>
<evidence type="ECO:0000313" key="7">
    <source>
        <dbReference type="Proteomes" id="UP001139179"/>
    </source>
</evidence>
<dbReference type="EMBL" id="JAMBOL010000003">
    <property type="protein sequence ID" value="MCM3713737.1"/>
    <property type="molecule type" value="Genomic_DNA"/>
</dbReference>
<dbReference type="Pfam" id="PF13407">
    <property type="entry name" value="Peripla_BP_4"/>
    <property type="match status" value="1"/>
</dbReference>
<dbReference type="GO" id="GO:0030246">
    <property type="term" value="F:carbohydrate binding"/>
    <property type="evidence" value="ECO:0007669"/>
    <property type="project" value="UniProtKB-ARBA"/>
</dbReference>
<proteinExistence type="inferred from homology"/>
<evidence type="ECO:0000313" key="6">
    <source>
        <dbReference type="EMBL" id="MCM3713737.1"/>
    </source>
</evidence>
<organism evidence="6 7">
    <name type="scientific">Halalkalibacter oceani</name>
    <dbReference type="NCBI Taxonomy" id="1653776"/>
    <lineage>
        <taxon>Bacteria</taxon>
        <taxon>Bacillati</taxon>
        <taxon>Bacillota</taxon>
        <taxon>Bacilli</taxon>
        <taxon>Bacillales</taxon>
        <taxon>Bacillaceae</taxon>
        <taxon>Halalkalibacter</taxon>
    </lineage>
</organism>
<feature type="domain" description="Periplasmic binding protein" evidence="5">
    <location>
        <begin position="47"/>
        <end position="308"/>
    </location>
</feature>
<evidence type="ECO:0000259" key="5">
    <source>
        <dbReference type="Pfam" id="PF13407"/>
    </source>
</evidence>